<evidence type="ECO:0000313" key="1">
    <source>
        <dbReference type="EMBL" id="MPM51084.1"/>
    </source>
</evidence>
<gene>
    <name evidence="1" type="ORF">SDC9_97830</name>
</gene>
<protein>
    <submittedName>
        <fullName evidence="1">Uncharacterized protein</fullName>
    </submittedName>
</protein>
<dbReference type="AlphaFoldDB" id="A0A645ANA6"/>
<comment type="caution">
    <text evidence="1">The sequence shown here is derived from an EMBL/GenBank/DDBJ whole genome shotgun (WGS) entry which is preliminary data.</text>
</comment>
<reference evidence="1" key="1">
    <citation type="submission" date="2019-08" db="EMBL/GenBank/DDBJ databases">
        <authorList>
            <person name="Kucharzyk K."/>
            <person name="Murdoch R.W."/>
            <person name="Higgins S."/>
            <person name="Loffler F."/>
        </authorList>
    </citation>
    <scope>NUCLEOTIDE SEQUENCE</scope>
</reference>
<accession>A0A645ANA6</accession>
<name>A0A645ANA6_9ZZZZ</name>
<dbReference type="EMBL" id="VSSQ01013254">
    <property type="protein sequence ID" value="MPM51084.1"/>
    <property type="molecule type" value="Genomic_DNA"/>
</dbReference>
<organism evidence="1">
    <name type="scientific">bioreactor metagenome</name>
    <dbReference type="NCBI Taxonomy" id="1076179"/>
    <lineage>
        <taxon>unclassified sequences</taxon>
        <taxon>metagenomes</taxon>
        <taxon>ecological metagenomes</taxon>
    </lineage>
</organism>
<sequence>MSGDIRYDAEVVKNERFIDCNKLNCKRLVYNKRLSGKFRLYLSDKGAYKKAFELIAKKRFTHH</sequence>
<proteinExistence type="predicted"/>